<sequence>MVFSWEDAKTLASRMESKEEHERIERQAEYFSQMVEYSKSLSDVYTKILEAREKKKGEGWLQWLLKNF</sequence>
<keyword evidence="2" id="KW-1185">Reference proteome</keyword>
<evidence type="ECO:0000313" key="2">
    <source>
        <dbReference type="Proteomes" id="UP000800200"/>
    </source>
</evidence>
<evidence type="ECO:0000313" key="1">
    <source>
        <dbReference type="EMBL" id="KAF2191265.1"/>
    </source>
</evidence>
<reference evidence="1" key="1">
    <citation type="journal article" date="2020" name="Stud. Mycol.">
        <title>101 Dothideomycetes genomes: a test case for predicting lifestyles and emergence of pathogens.</title>
        <authorList>
            <person name="Haridas S."/>
            <person name="Albert R."/>
            <person name="Binder M."/>
            <person name="Bloem J."/>
            <person name="Labutti K."/>
            <person name="Salamov A."/>
            <person name="Andreopoulos B."/>
            <person name="Baker S."/>
            <person name="Barry K."/>
            <person name="Bills G."/>
            <person name="Bluhm B."/>
            <person name="Cannon C."/>
            <person name="Castanera R."/>
            <person name="Culley D."/>
            <person name="Daum C."/>
            <person name="Ezra D."/>
            <person name="Gonzalez J."/>
            <person name="Henrissat B."/>
            <person name="Kuo A."/>
            <person name="Liang C."/>
            <person name="Lipzen A."/>
            <person name="Lutzoni F."/>
            <person name="Magnuson J."/>
            <person name="Mondo S."/>
            <person name="Nolan M."/>
            <person name="Ohm R."/>
            <person name="Pangilinan J."/>
            <person name="Park H.-J."/>
            <person name="Ramirez L."/>
            <person name="Alfaro M."/>
            <person name="Sun H."/>
            <person name="Tritt A."/>
            <person name="Yoshinaga Y."/>
            <person name="Zwiers L.-H."/>
            <person name="Turgeon B."/>
            <person name="Goodwin S."/>
            <person name="Spatafora J."/>
            <person name="Crous P."/>
            <person name="Grigoriev I."/>
        </authorList>
    </citation>
    <scope>NUCLEOTIDE SEQUENCE</scope>
    <source>
        <strain evidence="1">CBS 207.26</strain>
    </source>
</reference>
<name>A0A6A6EJF7_9PEZI</name>
<dbReference type="Proteomes" id="UP000800200">
    <property type="component" value="Unassembled WGS sequence"/>
</dbReference>
<proteinExistence type="predicted"/>
<dbReference type="EMBL" id="ML994617">
    <property type="protein sequence ID" value="KAF2191265.1"/>
    <property type="molecule type" value="Genomic_DNA"/>
</dbReference>
<dbReference type="AlphaFoldDB" id="A0A6A6EJF7"/>
<organism evidence="1 2">
    <name type="scientific">Zopfia rhizophila CBS 207.26</name>
    <dbReference type="NCBI Taxonomy" id="1314779"/>
    <lineage>
        <taxon>Eukaryota</taxon>
        <taxon>Fungi</taxon>
        <taxon>Dikarya</taxon>
        <taxon>Ascomycota</taxon>
        <taxon>Pezizomycotina</taxon>
        <taxon>Dothideomycetes</taxon>
        <taxon>Dothideomycetes incertae sedis</taxon>
        <taxon>Zopfiaceae</taxon>
        <taxon>Zopfia</taxon>
    </lineage>
</organism>
<accession>A0A6A6EJF7</accession>
<gene>
    <name evidence="1" type="ORF">K469DRAFT_720260</name>
</gene>
<protein>
    <submittedName>
        <fullName evidence="1">Uncharacterized protein</fullName>
    </submittedName>
</protein>